<keyword evidence="3" id="KW-1185">Reference proteome</keyword>
<dbReference type="GO" id="GO:1901135">
    <property type="term" value="P:carbohydrate derivative metabolic process"/>
    <property type="evidence" value="ECO:0007669"/>
    <property type="project" value="InterPro"/>
</dbReference>
<protein>
    <submittedName>
        <fullName evidence="2">Sugar isomerase domain-containing protein</fullName>
    </submittedName>
</protein>
<dbReference type="SUPFAM" id="SSF53697">
    <property type="entry name" value="SIS domain"/>
    <property type="match status" value="1"/>
</dbReference>
<accession>A0A4R4EE91</accession>
<evidence type="ECO:0000259" key="1">
    <source>
        <dbReference type="PROSITE" id="PS51464"/>
    </source>
</evidence>
<dbReference type="AlphaFoldDB" id="A0A4R4EE91"/>
<dbReference type="InterPro" id="IPR001347">
    <property type="entry name" value="SIS_dom"/>
</dbReference>
<dbReference type="InterPro" id="IPR046348">
    <property type="entry name" value="SIS_dom_sf"/>
</dbReference>
<sequence length="242" mass="26619">MLMDRYFERIQQLQETIRTTQREAIVEASTAIAKAVARGNAVHLFDTGHIVDHELITRGGGLMLYKPLRYTFTVDNPVRKRDSGDKNKSMEGHGDYILRASNVLPGDVLIIGSVSGKSADVIDLALASKAYGVTVIALTSIDYSTQVKSTHSSGLRLFEIGDIVIDNCAPLGDAMMDVEGLEPRIIPASGLSAAYIMWAVTAEVIEQLMAKGIKPSIFKSYNNTDGWEYNARQNIIYEEKGY</sequence>
<dbReference type="PROSITE" id="PS51464">
    <property type="entry name" value="SIS"/>
    <property type="match status" value="1"/>
</dbReference>
<feature type="domain" description="SIS" evidence="1">
    <location>
        <begin position="32"/>
        <end position="215"/>
    </location>
</feature>
<dbReference type="OrthoDB" id="9805185at2"/>
<dbReference type="RefSeq" id="WP_132417961.1">
    <property type="nucleotide sequence ID" value="NZ_SKFG01000009.1"/>
</dbReference>
<dbReference type="GO" id="GO:0097367">
    <property type="term" value="F:carbohydrate derivative binding"/>
    <property type="evidence" value="ECO:0007669"/>
    <property type="project" value="InterPro"/>
</dbReference>
<dbReference type="NCBIfam" id="NF002805">
    <property type="entry name" value="PRK02947.1"/>
    <property type="match status" value="1"/>
</dbReference>
<keyword evidence="2" id="KW-0413">Isomerase</keyword>
<evidence type="ECO:0000313" key="3">
    <source>
        <dbReference type="Proteomes" id="UP000295418"/>
    </source>
</evidence>
<dbReference type="Proteomes" id="UP000295418">
    <property type="component" value="Unassembled WGS sequence"/>
</dbReference>
<organism evidence="2 3">
    <name type="scientific">Paenibacillus albiflavus</name>
    <dbReference type="NCBI Taxonomy" id="2545760"/>
    <lineage>
        <taxon>Bacteria</taxon>
        <taxon>Bacillati</taxon>
        <taxon>Bacillota</taxon>
        <taxon>Bacilli</taxon>
        <taxon>Bacillales</taxon>
        <taxon>Paenibacillaceae</taxon>
        <taxon>Paenibacillus</taxon>
    </lineage>
</organism>
<name>A0A4R4EE91_9BACL</name>
<dbReference type="EMBL" id="SKFG01000009">
    <property type="protein sequence ID" value="TCZ77390.1"/>
    <property type="molecule type" value="Genomic_DNA"/>
</dbReference>
<gene>
    <name evidence="2" type="ORF">E0485_10340</name>
</gene>
<evidence type="ECO:0000313" key="2">
    <source>
        <dbReference type="EMBL" id="TCZ77390.1"/>
    </source>
</evidence>
<comment type="caution">
    <text evidence="2">The sequence shown here is derived from an EMBL/GenBank/DDBJ whole genome shotgun (WGS) entry which is preliminary data.</text>
</comment>
<dbReference type="Gene3D" id="3.40.50.10490">
    <property type="entry name" value="Glucose-6-phosphate isomerase like protein, domain 1"/>
    <property type="match status" value="1"/>
</dbReference>
<dbReference type="GO" id="GO:0016853">
    <property type="term" value="F:isomerase activity"/>
    <property type="evidence" value="ECO:0007669"/>
    <property type="project" value="UniProtKB-KW"/>
</dbReference>
<dbReference type="Pfam" id="PF13580">
    <property type="entry name" value="SIS_2"/>
    <property type="match status" value="1"/>
</dbReference>
<proteinExistence type="predicted"/>
<reference evidence="2 3" key="1">
    <citation type="submission" date="2019-03" db="EMBL/GenBank/DDBJ databases">
        <authorList>
            <person name="Kim M.K.M."/>
        </authorList>
    </citation>
    <scope>NUCLEOTIDE SEQUENCE [LARGE SCALE GENOMIC DNA]</scope>
    <source>
        <strain evidence="2 3">18JY21-1</strain>
    </source>
</reference>